<dbReference type="EMBL" id="CAUOFW020005203">
    <property type="protein sequence ID" value="CAK9168993.1"/>
    <property type="molecule type" value="Genomic_DNA"/>
</dbReference>
<gene>
    <name evidence="1" type="ORF">ILEXP_LOCUS38423</name>
</gene>
<organism evidence="1 2">
    <name type="scientific">Ilex paraguariensis</name>
    <name type="common">yerba mate</name>
    <dbReference type="NCBI Taxonomy" id="185542"/>
    <lineage>
        <taxon>Eukaryota</taxon>
        <taxon>Viridiplantae</taxon>
        <taxon>Streptophyta</taxon>
        <taxon>Embryophyta</taxon>
        <taxon>Tracheophyta</taxon>
        <taxon>Spermatophyta</taxon>
        <taxon>Magnoliopsida</taxon>
        <taxon>eudicotyledons</taxon>
        <taxon>Gunneridae</taxon>
        <taxon>Pentapetalae</taxon>
        <taxon>asterids</taxon>
        <taxon>campanulids</taxon>
        <taxon>Aquifoliales</taxon>
        <taxon>Aquifoliaceae</taxon>
        <taxon>Ilex</taxon>
    </lineage>
</organism>
<sequence>MSSATKGGKEAAEMKVSDSNIHWALGKAGEDRVHVVGGLFVGIYDGFNSPYAPEFLMGNLYKDFYNELEGLLWDNENNTPQELQNLTSENTLIAENSNRLVQSTSQEIDGLLIKKKDNKKLFPWRFGLEGEEKPKVEENRVEEERNRGIEEVGTGGRRKVGPIDHGLVLRAMPRALEITELAYLDMTEKVLDRYPKLALMGS</sequence>
<evidence type="ECO:0000313" key="2">
    <source>
        <dbReference type="Proteomes" id="UP001642360"/>
    </source>
</evidence>
<accession>A0ABC8TIC1</accession>
<keyword evidence="2" id="KW-1185">Reference proteome</keyword>
<evidence type="ECO:0000313" key="1">
    <source>
        <dbReference type="EMBL" id="CAK9168993.1"/>
    </source>
</evidence>
<protein>
    <submittedName>
        <fullName evidence="1">Uncharacterized protein</fullName>
    </submittedName>
</protein>
<dbReference type="Gene3D" id="3.60.40.10">
    <property type="entry name" value="PPM-type phosphatase domain"/>
    <property type="match status" value="1"/>
</dbReference>
<comment type="caution">
    <text evidence="1">The sequence shown here is derived from an EMBL/GenBank/DDBJ whole genome shotgun (WGS) entry which is preliminary data.</text>
</comment>
<name>A0ABC8TIC1_9AQUA</name>
<proteinExistence type="predicted"/>
<dbReference type="Proteomes" id="UP001642360">
    <property type="component" value="Unassembled WGS sequence"/>
</dbReference>
<dbReference type="InterPro" id="IPR036457">
    <property type="entry name" value="PPM-type-like_dom_sf"/>
</dbReference>
<reference evidence="1 2" key="1">
    <citation type="submission" date="2024-02" db="EMBL/GenBank/DDBJ databases">
        <authorList>
            <person name="Vignale AGUSTIN F."/>
            <person name="Sosa J E."/>
            <person name="Modenutti C."/>
        </authorList>
    </citation>
    <scope>NUCLEOTIDE SEQUENCE [LARGE SCALE GENOMIC DNA]</scope>
</reference>
<dbReference type="AlphaFoldDB" id="A0ABC8TIC1"/>